<name>A0A4V2JWT1_9MICR</name>
<sequence>MTIPTRKKLKDITNISTKNKKSNEIEKCIPVTDEEIEYLDVISDTSSYNLYDDFTVNILSFPIFLYFWQIFLAADKNGVKILSYDEIRNEMYNNPLVYCVSIMCLNTFRKQNLLSKIIEEDLELPYPTIYDEKMSDTVFNKYNIKYLLKYEKDILKLFKFLKPKEATVWFVMFRSRLLNIIFCFFKDYLKDYSDKFNNNPFFRNMLKRQMNKNLDLNLANFDKFLEEKREIEIKMLQFDLNAYFERENVNYYLDKSLIGSENDINKVADLEVDTENFDLTENPTNSGNKSVKDIHLLAGKKTENSKPKAQYPSPISDSKAISDSKEINKVEYKSDVRIAKSIVASDNLPKIQSEKYKGTYKKDTKDRLKLYLQIFFENLLSNPHNPSRETEFSCYKQSNLYKRHKEMCENGTLESSDFIFSFFYKILFLKFETQWKDLLSLISTESNAGIQNILAYLDDYIPSSDFQMGVSNETLFISIQESTIPKMYLDEIVLVFDIDDTLFPTTSYGDKYPDLGTPEFYESQNNIFADPKEENPKKGINDQEIKTKLLVTQHLEYKTELKIFLEKLPFKKICFTNAEKIHAEWALKTLDILDCFICIVHREKLHEYIFLKPNPHAYFAIEQLLETKASNIYFYDDIDQNVQAAKNRGWNSFLVRDSLIDVLETSLSNLP</sequence>
<dbReference type="InterPro" id="IPR023214">
    <property type="entry name" value="HAD_sf"/>
</dbReference>
<accession>A0A4V2JWT1</accession>
<dbReference type="VEuPathDB" id="MicrosporidiaDB:CWI36_0056p0020"/>
<keyword evidence="3" id="KW-1185">Reference proteome</keyword>
<keyword evidence="1" id="KW-0472">Membrane</keyword>
<dbReference type="Proteomes" id="UP000291404">
    <property type="component" value="Unassembled WGS sequence"/>
</dbReference>
<keyword evidence="1" id="KW-1133">Transmembrane helix</keyword>
<protein>
    <submittedName>
        <fullName evidence="2">Putative pyrimidine 5'-nucleotidase</fullName>
    </submittedName>
</protein>
<dbReference type="EMBL" id="PITI01000056">
    <property type="protein sequence ID" value="TBU09152.1"/>
    <property type="molecule type" value="Genomic_DNA"/>
</dbReference>
<feature type="transmembrane region" description="Helical" evidence="1">
    <location>
        <begin position="54"/>
        <end position="71"/>
    </location>
</feature>
<evidence type="ECO:0000313" key="2">
    <source>
        <dbReference type="EMBL" id="TBU09152.1"/>
    </source>
</evidence>
<comment type="caution">
    <text evidence="2">The sequence shown here is derived from an EMBL/GenBank/DDBJ whole genome shotgun (WGS) entry which is preliminary data.</text>
</comment>
<keyword evidence="1" id="KW-0812">Transmembrane</keyword>
<evidence type="ECO:0000256" key="1">
    <source>
        <dbReference type="SAM" id="Phobius"/>
    </source>
</evidence>
<dbReference type="STRING" id="148818.A0A4V2JWT1"/>
<dbReference type="AlphaFoldDB" id="A0A4V2JWT1"/>
<dbReference type="Gene3D" id="3.40.50.1000">
    <property type="entry name" value="HAD superfamily/HAD-like"/>
    <property type="match status" value="1"/>
</dbReference>
<evidence type="ECO:0000313" key="3">
    <source>
        <dbReference type="Proteomes" id="UP000291404"/>
    </source>
</evidence>
<dbReference type="PANTHER" id="PTHR12725:SF117">
    <property type="entry name" value="HALOACID DEHALOGENASE-LIKE HYDROLASE"/>
    <property type="match status" value="1"/>
</dbReference>
<dbReference type="VEuPathDB" id="MicrosporidiaDB:CWI39_0019p0020"/>
<proteinExistence type="predicted"/>
<dbReference type="PANTHER" id="PTHR12725">
    <property type="entry name" value="HALOACID DEHALOGENASE-LIKE HYDROLASE"/>
    <property type="match status" value="1"/>
</dbReference>
<dbReference type="InterPro" id="IPR036412">
    <property type="entry name" value="HAD-like_sf"/>
</dbReference>
<dbReference type="SUPFAM" id="SSF56784">
    <property type="entry name" value="HAD-like"/>
    <property type="match status" value="1"/>
</dbReference>
<reference evidence="2 3" key="1">
    <citation type="submission" date="2017-12" db="EMBL/GenBank/DDBJ databases">
        <authorList>
            <person name="Pombert J.-F."/>
            <person name="Haag K.L."/>
            <person name="Ebert D."/>
        </authorList>
    </citation>
    <scope>NUCLEOTIDE SEQUENCE [LARGE SCALE GENOMIC DNA]</scope>
    <source>
        <strain evidence="2">BE-OM-2</strain>
    </source>
</reference>
<gene>
    <name evidence="2" type="ORF">CWI36_0056p0020</name>
</gene>
<organism evidence="2 3">
    <name type="scientific">Hamiltosporidium magnivora</name>
    <dbReference type="NCBI Taxonomy" id="148818"/>
    <lineage>
        <taxon>Eukaryota</taxon>
        <taxon>Fungi</taxon>
        <taxon>Fungi incertae sedis</taxon>
        <taxon>Microsporidia</taxon>
        <taxon>Dubosqiidae</taxon>
        <taxon>Hamiltosporidium</taxon>
    </lineage>
</organism>